<feature type="transmembrane region" description="Helical" evidence="1">
    <location>
        <begin position="21"/>
        <end position="38"/>
    </location>
</feature>
<sequence>MKKWFMRQYWRIQQSQSLISLGFWTSTLTLLIWPYVSWRFDSADTILSLPITYFLLAGIAASVITIVLLVGLTYDVSFGLWRDHITVVQERNPFATYKLNPTWGIVIAQTNEILRRIASDDEGVQRHCRFIDRMLEWNANEEIWARSMSSWKEILHDEDPFLFYLTEETRQKLEEAAGNLEDF</sequence>
<keyword evidence="1" id="KW-0812">Transmembrane</keyword>
<reference evidence="2" key="1">
    <citation type="submission" date="2018-05" db="EMBL/GenBank/DDBJ databases">
        <authorList>
            <person name="Lanie J.A."/>
            <person name="Ng W.-L."/>
            <person name="Kazmierczak K.M."/>
            <person name="Andrzejewski T.M."/>
            <person name="Davidsen T.M."/>
            <person name="Wayne K.J."/>
            <person name="Tettelin H."/>
            <person name="Glass J.I."/>
            <person name="Rusch D."/>
            <person name="Podicherti R."/>
            <person name="Tsui H.-C.T."/>
            <person name="Winkler M.E."/>
        </authorList>
    </citation>
    <scope>NUCLEOTIDE SEQUENCE</scope>
</reference>
<organism evidence="2">
    <name type="scientific">marine metagenome</name>
    <dbReference type="NCBI Taxonomy" id="408172"/>
    <lineage>
        <taxon>unclassified sequences</taxon>
        <taxon>metagenomes</taxon>
        <taxon>ecological metagenomes</taxon>
    </lineage>
</organism>
<feature type="transmembrane region" description="Helical" evidence="1">
    <location>
        <begin position="50"/>
        <end position="72"/>
    </location>
</feature>
<proteinExistence type="predicted"/>
<protein>
    <submittedName>
        <fullName evidence="2">Uncharacterized protein</fullName>
    </submittedName>
</protein>
<accession>A0A381RA43</accession>
<evidence type="ECO:0000313" key="2">
    <source>
        <dbReference type="EMBL" id="SUZ88562.1"/>
    </source>
</evidence>
<keyword evidence="1" id="KW-1133">Transmembrane helix</keyword>
<evidence type="ECO:0000256" key="1">
    <source>
        <dbReference type="SAM" id="Phobius"/>
    </source>
</evidence>
<keyword evidence="1" id="KW-0472">Membrane</keyword>
<gene>
    <name evidence="2" type="ORF">METZ01_LOCUS41416</name>
</gene>
<name>A0A381RA43_9ZZZZ</name>
<dbReference type="EMBL" id="UINC01001776">
    <property type="protein sequence ID" value="SUZ88562.1"/>
    <property type="molecule type" value="Genomic_DNA"/>
</dbReference>
<dbReference type="AlphaFoldDB" id="A0A381RA43"/>